<dbReference type="InterPro" id="IPR052678">
    <property type="entry name" value="OST-beta_subunit"/>
</dbReference>
<keyword evidence="2" id="KW-1133">Transmembrane helix</keyword>
<name>A0A8T0B8I5_SILME</name>
<feature type="compositionally biased region" description="Polar residues" evidence="1">
    <location>
        <begin position="235"/>
        <end position="245"/>
    </location>
</feature>
<evidence type="ECO:0000256" key="2">
    <source>
        <dbReference type="SAM" id="Phobius"/>
    </source>
</evidence>
<sequence>MLWVWVTLCLMWQGASSFMIHNMLESLCLEDSFENAGVKLKRCSVDSELQQWVWKERMFLINVHTQRCLSAFHSDPIQTLDCDGQDDLHWQCMNHRLVSLSHSLELGVHRGSLVLTNTGKNTRWKSLDQGDLCHEKLRKQRETDEFSAKEDNMTEEEREYLRWYYRTEDATPWKFAMLGFSLIALILGCVLCVMGLMGNKHRREIAKYKSAASPATLNVEMEELQIINNIKEDQNSYTDKTQDGQLDSKAPLEGASETEELQPGDIMVTWRDGNVSKLYSDSHKEDEED</sequence>
<dbReference type="InterPro" id="IPR029387">
    <property type="entry name" value="OSTbeta"/>
</dbReference>
<dbReference type="GO" id="GO:0015721">
    <property type="term" value="P:bile acid and bile salt transport"/>
    <property type="evidence" value="ECO:0007669"/>
    <property type="project" value="InterPro"/>
</dbReference>
<dbReference type="AlphaFoldDB" id="A0A8T0B8I5"/>
<dbReference type="CDD" id="cd23385">
    <property type="entry name" value="beta-trefoil_Ricin_MRC-like"/>
    <property type="match status" value="1"/>
</dbReference>
<dbReference type="Pfam" id="PF15048">
    <property type="entry name" value="OSTbeta"/>
    <property type="match status" value="1"/>
</dbReference>
<keyword evidence="6" id="KW-1185">Reference proteome</keyword>
<feature type="domain" description="Ricin B lectin" evidence="4">
    <location>
        <begin position="17"/>
        <end position="133"/>
    </location>
</feature>
<gene>
    <name evidence="5" type="ORF">HF521_022208</name>
</gene>
<comment type="caution">
    <text evidence="5">The sequence shown here is derived from an EMBL/GenBank/DDBJ whole genome shotgun (WGS) entry which is preliminary data.</text>
</comment>
<keyword evidence="2" id="KW-0812">Transmembrane</keyword>
<dbReference type="EMBL" id="JABFDY010000009">
    <property type="protein sequence ID" value="KAF7703201.1"/>
    <property type="molecule type" value="Genomic_DNA"/>
</dbReference>
<feature type="region of interest" description="Disordered" evidence="1">
    <location>
        <begin position="234"/>
        <end position="262"/>
    </location>
</feature>
<dbReference type="PANTHER" id="PTHR36129">
    <property type="entry name" value="ORGANIC SOLUTE TRANSPORTER SUBUNIT BETA-RELATED"/>
    <property type="match status" value="1"/>
</dbReference>
<dbReference type="PANTHER" id="PTHR36129:SF3">
    <property type="match status" value="1"/>
</dbReference>
<evidence type="ECO:0000256" key="3">
    <source>
        <dbReference type="SAM" id="SignalP"/>
    </source>
</evidence>
<evidence type="ECO:0000313" key="6">
    <source>
        <dbReference type="Proteomes" id="UP000606274"/>
    </source>
</evidence>
<evidence type="ECO:0000259" key="4">
    <source>
        <dbReference type="Pfam" id="PF24562"/>
    </source>
</evidence>
<protein>
    <recommendedName>
        <fullName evidence="4">Ricin B lectin domain-containing protein</fullName>
    </recommendedName>
</protein>
<feature type="signal peptide" evidence="3">
    <location>
        <begin position="1"/>
        <end position="17"/>
    </location>
</feature>
<evidence type="ECO:0000313" key="5">
    <source>
        <dbReference type="EMBL" id="KAF7703201.1"/>
    </source>
</evidence>
<dbReference type="PROSITE" id="PS50231">
    <property type="entry name" value="RICIN_B_LECTIN"/>
    <property type="match status" value="1"/>
</dbReference>
<dbReference type="GO" id="GO:0022857">
    <property type="term" value="F:transmembrane transporter activity"/>
    <property type="evidence" value="ECO:0007669"/>
    <property type="project" value="InterPro"/>
</dbReference>
<evidence type="ECO:0000256" key="1">
    <source>
        <dbReference type="SAM" id="MobiDB-lite"/>
    </source>
</evidence>
<organism evidence="5 6">
    <name type="scientific">Silurus meridionalis</name>
    <name type="common">Southern catfish</name>
    <name type="synonym">Silurus soldatovi meridionalis</name>
    <dbReference type="NCBI Taxonomy" id="175797"/>
    <lineage>
        <taxon>Eukaryota</taxon>
        <taxon>Metazoa</taxon>
        <taxon>Chordata</taxon>
        <taxon>Craniata</taxon>
        <taxon>Vertebrata</taxon>
        <taxon>Euteleostomi</taxon>
        <taxon>Actinopterygii</taxon>
        <taxon>Neopterygii</taxon>
        <taxon>Teleostei</taxon>
        <taxon>Ostariophysi</taxon>
        <taxon>Siluriformes</taxon>
        <taxon>Siluridae</taxon>
        <taxon>Silurus</taxon>
    </lineage>
</organism>
<feature type="transmembrane region" description="Helical" evidence="2">
    <location>
        <begin position="175"/>
        <end position="197"/>
    </location>
</feature>
<dbReference type="SUPFAM" id="SSF50370">
    <property type="entry name" value="Ricin B-like lectins"/>
    <property type="match status" value="1"/>
</dbReference>
<dbReference type="GO" id="GO:0046982">
    <property type="term" value="F:protein heterodimerization activity"/>
    <property type="evidence" value="ECO:0007669"/>
    <property type="project" value="InterPro"/>
</dbReference>
<keyword evidence="2" id="KW-0472">Membrane</keyword>
<accession>A0A8T0B8I5</accession>
<feature type="chain" id="PRO_5035822206" description="Ricin B lectin domain-containing protein" evidence="3">
    <location>
        <begin position="18"/>
        <end position="289"/>
    </location>
</feature>
<dbReference type="Proteomes" id="UP000606274">
    <property type="component" value="Unassembled WGS sequence"/>
</dbReference>
<dbReference type="InterPro" id="IPR000772">
    <property type="entry name" value="Ricin_B_lectin"/>
</dbReference>
<reference evidence="5" key="1">
    <citation type="submission" date="2020-08" db="EMBL/GenBank/DDBJ databases">
        <title>Chromosome-level assembly of Southern catfish (Silurus meridionalis) provides insights into visual adaptation to the nocturnal and benthic lifestyles.</title>
        <authorList>
            <person name="Zhang Y."/>
            <person name="Wang D."/>
            <person name="Peng Z."/>
        </authorList>
    </citation>
    <scope>NUCLEOTIDE SEQUENCE</scope>
    <source>
        <strain evidence="5">SWU-2019-XX</strain>
        <tissue evidence="5">Muscle</tissue>
    </source>
</reference>
<dbReference type="Gene3D" id="2.80.10.50">
    <property type="match status" value="1"/>
</dbReference>
<dbReference type="GO" id="GO:0005886">
    <property type="term" value="C:plasma membrane"/>
    <property type="evidence" value="ECO:0007669"/>
    <property type="project" value="InterPro"/>
</dbReference>
<keyword evidence="3" id="KW-0732">Signal</keyword>
<dbReference type="OrthoDB" id="8959236at2759"/>
<dbReference type="InterPro" id="IPR035992">
    <property type="entry name" value="Ricin_B-like_lectins"/>
</dbReference>
<proteinExistence type="predicted"/>
<dbReference type="Pfam" id="PF24562">
    <property type="entry name" value="CysR_MRC2_N"/>
    <property type="match status" value="1"/>
</dbReference>